<proteinExistence type="predicted"/>
<comment type="caution">
    <text evidence="1">The sequence shown here is derived from an EMBL/GenBank/DDBJ whole genome shotgun (WGS) entry which is preliminary data.</text>
</comment>
<gene>
    <name evidence="1" type="ORF">WG78_02805</name>
</gene>
<dbReference type="Proteomes" id="UP000037939">
    <property type="component" value="Unassembled WGS sequence"/>
</dbReference>
<accession>A0A0N0GQ91</accession>
<sequence>MLGAGTAQDTLTLDGDNYTDLFMSNIIAGVMTGHLVQTYYPGIQFNKDFLYGSILGQLLQENIETGLYKATGDLIDPSADQQAVMGQGQGGPYQINNYAADMVSGGYAPAGHSLINYVALQKNIGYSMADAATQYTKVTPPSFNNKYYGPMLTGYFHYNDFVALVETGKGTGGWTTPWQPAFDQALVTFKTLPNNFFDVLLNVAYNQGFYGPLMSSYSKLGATATASTVTTVNDFSSVWGKTDTYAQYPYQVRYYLDQLYGNPIPTTSATTLVTPNNHVAFNLTQLQTVFANVFGTLSYVDSTGKAAFIPAATSRAAFDTARAQVSVPADATLDLSKASDRAQIFSILEGAINNLETTLGQKFNATTLSQL</sequence>
<evidence type="ECO:0000313" key="1">
    <source>
        <dbReference type="EMBL" id="KPC54470.1"/>
    </source>
</evidence>
<dbReference type="STRING" id="857265.WG78_02805"/>
<dbReference type="AlphaFoldDB" id="A0A0N0GQ91"/>
<organism evidence="1 2">
    <name type="scientific">Amantichitinum ursilacus</name>
    <dbReference type="NCBI Taxonomy" id="857265"/>
    <lineage>
        <taxon>Bacteria</taxon>
        <taxon>Pseudomonadati</taxon>
        <taxon>Pseudomonadota</taxon>
        <taxon>Betaproteobacteria</taxon>
        <taxon>Neisseriales</taxon>
        <taxon>Chitinibacteraceae</taxon>
        <taxon>Amantichitinum</taxon>
    </lineage>
</organism>
<name>A0A0N0GQ91_9NEIS</name>
<evidence type="ECO:0000313" key="2">
    <source>
        <dbReference type="Proteomes" id="UP000037939"/>
    </source>
</evidence>
<keyword evidence="2" id="KW-1185">Reference proteome</keyword>
<reference evidence="1 2" key="1">
    <citation type="submission" date="2015-07" db="EMBL/GenBank/DDBJ databases">
        <title>Draft genome sequence of the Amantichitinum ursilacus IGB-41, a new chitin-degrading bacterium.</title>
        <authorList>
            <person name="Kirstahler P."/>
            <person name="Guenther M."/>
            <person name="Grumaz C."/>
            <person name="Rupp S."/>
            <person name="Zibek S."/>
            <person name="Sohn K."/>
        </authorList>
    </citation>
    <scope>NUCLEOTIDE SEQUENCE [LARGE SCALE GENOMIC DNA]</scope>
    <source>
        <strain evidence="1 2">IGB-41</strain>
    </source>
</reference>
<protein>
    <submittedName>
        <fullName evidence="1">Uncharacterized protein</fullName>
    </submittedName>
</protein>
<dbReference type="EMBL" id="LAQT01000002">
    <property type="protein sequence ID" value="KPC54470.1"/>
    <property type="molecule type" value="Genomic_DNA"/>
</dbReference>